<keyword evidence="2" id="KW-0732">Signal</keyword>
<name>Q7NIZ9_GLOVI</name>
<keyword evidence="4" id="KW-1185">Reference proteome</keyword>
<dbReference type="EMBL" id="BA000045">
    <property type="protein sequence ID" value="BAC89974.1"/>
    <property type="molecule type" value="Genomic_DNA"/>
</dbReference>
<dbReference type="KEGG" id="gvi:glr2033"/>
<evidence type="ECO:0000256" key="1">
    <source>
        <dbReference type="SAM" id="MobiDB-lite"/>
    </source>
</evidence>
<dbReference type="HOGENOM" id="CLU_055269_0_1_3"/>
<dbReference type="PATRIC" id="fig|251221.4.peg.2066"/>
<reference evidence="3 4" key="2">
    <citation type="journal article" date="2003" name="DNA Res.">
        <title>Complete genome structure of Gloeobacter violaceus PCC 7421, a cyanobacterium that lacks thylakoids (supplement).</title>
        <authorList>
            <person name="Nakamura Y."/>
            <person name="Kaneko T."/>
            <person name="Sato S."/>
            <person name="Mimuro M."/>
            <person name="Miyashita H."/>
            <person name="Tsuchiya T."/>
            <person name="Sasamoto S."/>
            <person name="Watanabe A."/>
            <person name="Kawashima K."/>
            <person name="Kishida Y."/>
            <person name="Kiyokawa C."/>
            <person name="Kohara M."/>
            <person name="Matsumoto M."/>
            <person name="Matsuno A."/>
            <person name="Nakazaki N."/>
            <person name="Shimpo S."/>
            <person name="Takeuchi C."/>
            <person name="Yamada M."/>
            <person name="Tabata S."/>
        </authorList>
    </citation>
    <scope>NUCLEOTIDE SEQUENCE [LARGE SCALE GENOMIC DNA]</scope>
    <source>
        <strain evidence="4">ATCC 29082 / PCC 7421</strain>
    </source>
</reference>
<evidence type="ECO:0000256" key="2">
    <source>
        <dbReference type="SAM" id="SignalP"/>
    </source>
</evidence>
<evidence type="ECO:0000313" key="4">
    <source>
        <dbReference type="Proteomes" id="UP000000557"/>
    </source>
</evidence>
<dbReference type="EnsemblBacteria" id="BAC89974">
    <property type="protein sequence ID" value="BAC89974"/>
    <property type="gene ID" value="BAC89974"/>
</dbReference>
<dbReference type="RefSeq" id="WP_011142031.1">
    <property type="nucleotide sequence ID" value="NC_005125.1"/>
</dbReference>
<gene>
    <name evidence="3" type="ordered locus">glr2033</name>
</gene>
<dbReference type="InParanoid" id="Q7NIZ9"/>
<feature type="compositionally biased region" description="Low complexity" evidence="1">
    <location>
        <begin position="237"/>
        <end position="255"/>
    </location>
</feature>
<reference evidence="3 4" key="1">
    <citation type="journal article" date="2003" name="DNA Res.">
        <title>Complete genome structure of Gloeobacter violaceus PCC 7421, a cyanobacterium that lacks thylakoids.</title>
        <authorList>
            <person name="Nakamura Y."/>
            <person name="Kaneko T."/>
            <person name="Sato S."/>
            <person name="Mimuro M."/>
            <person name="Miyashita H."/>
            <person name="Tsuchiya T."/>
            <person name="Sasamoto S."/>
            <person name="Watanabe A."/>
            <person name="Kawashima K."/>
            <person name="Kishida Y."/>
            <person name="Kiyokawa C."/>
            <person name="Kohara M."/>
            <person name="Matsumoto M."/>
            <person name="Matsuno A."/>
            <person name="Nakazaki N."/>
            <person name="Shimpo S."/>
            <person name="Takeuchi C."/>
            <person name="Yamada M."/>
            <person name="Tabata S."/>
        </authorList>
    </citation>
    <scope>NUCLEOTIDE SEQUENCE [LARGE SCALE GENOMIC DNA]</scope>
    <source>
        <strain evidence="4">ATCC 29082 / PCC 7421</strain>
    </source>
</reference>
<sequence length="298" mass="31898">MHRWFVVCSVATLLALAAPAQTHEEAHSPQKTGTPMHSGGHHRAQKSAAQLGITPTVNLRAGQPKTFTLQVRNADGKPIGDFATVHEKLLHLIVVDSDLGYYNHAHPTYLGNGRFEIALDFPRGGKYVLFADFVPKGGAPQVQTQELRVSGATPPPTTTLKPDTSLTKTQEDLTATLLWDAGAVRPGREVTVAFALKDSEGKPAADLQPYLGAMGHLVVLKQSKTLQAASYLHAHPESAPAEQSEAAMAAAHAGHNAPKSAPGVVSFATTFPEPGLYKLWGEFKRNGQVHTFDFVVAI</sequence>
<proteinExistence type="predicted"/>
<evidence type="ECO:0000313" key="3">
    <source>
        <dbReference type="EMBL" id="BAC89974.1"/>
    </source>
</evidence>
<dbReference type="STRING" id="251221.gene:10759525"/>
<accession>Q7NIZ9</accession>
<dbReference type="Proteomes" id="UP000000557">
    <property type="component" value="Chromosome"/>
</dbReference>
<feature type="signal peptide" evidence="2">
    <location>
        <begin position="1"/>
        <end position="20"/>
    </location>
</feature>
<dbReference type="OrthoDB" id="128043at2"/>
<organism evidence="3 4">
    <name type="scientific">Gloeobacter violaceus (strain ATCC 29082 / PCC 7421)</name>
    <dbReference type="NCBI Taxonomy" id="251221"/>
    <lineage>
        <taxon>Bacteria</taxon>
        <taxon>Bacillati</taxon>
        <taxon>Cyanobacteriota</taxon>
        <taxon>Cyanophyceae</taxon>
        <taxon>Gloeobacterales</taxon>
        <taxon>Gloeobacteraceae</taxon>
        <taxon>Gloeobacter</taxon>
    </lineage>
</organism>
<protein>
    <submittedName>
        <fullName evidence="3">Glr2033 protein</fullName>
    </submittedName>
</protein>
<feature type="region of interest" description="Disordered" evidence="1">
    <location>
        <begin position="21"/>
        <end position="47"/>
    </location>
</feature>
<feature type="region of interest" description="Disordered" evidence="1">
    <location>
        <begin position="236"/>
        <end position="255"/>
    </location>
</feature>
<dbReference type="eggNOG" id="COG4244">
    <property type="taxonomic scope" value="Bacteria"/>
</dbReference>
<dbReference type="AlphaFoldDB" id="Q7NIZ9"/>
<feature type="chain" id="PRO_5004289173" evidence="2">
    <location>
        <begin position="21"/>
        <end position="298"/>
    </location>
</feature>
<dbReference type="PhylomeDB" id="Q7NIZ9"/>